<comment type="similarity">
    <text evidence="1">In the C-terminal section; belongs to the class-I pyridoxal-phosphate-dependent aminotransferase family.</text>
</comment>
<evidence type="ECO:0000256" key="1">
    <source>
        <dbReference type="ARBA" id="ARBA00005384"/>
    </source>
</evidence>
<dbReference type="PRINTS" id="PR00035">
    <property type="entry name" value="HTHGNTR"/>
</dbReference>
<gene>
    <name evidence="7" type="ordered locus">Sulac_0832</name>
</gene>
<dbReference type="CDD" id="cd00609">
    <property type="entry name" value="AAT_like"/>
    <property type="match status" value="1"/>
</dbReference>
<dbReference type="InterPro" id="IPR036390">
    <property type="entry name" value="WH_DNA-bd_sf"/>
</dbReference>
<keyword evidence="5" id="KW-0804">Transcription</keyword>
<dbReference type="Proteomes" id="UP000005439">
    <property type="component" value="Chromosome"/>
</dbReference>
<evidence type="ECO:0000256" key="4">
    <source>
        <dbReference type="ARBA" id="ARBA00023125"/>
    </source>
</evidence>
<dbReference type="SMART" id="SM00345">
    <property type="entry name" value="HTH_GNTR"/>
    <property type="match status" value="1"/>
</dbReference>
<dbReference type="SUPFAM" id="SSF53383">
    <property type="entry name" value="PLP-dependent transferases"/>
    <property type="match status" value="1"/>
</dbReference>
<evidence type="ECO:0000313" key="7">
    <source>
        <dbReference type="EMBL" id="AEW04335.1"/>
    </source>
</evidence>
<keyword evidence="4" id="KW-0238">DNA-binding</keyword>
<protein>
    <submittedName>
        <fullName evidence="7">Transcriptional regulator, GntR family</fullName>
    </submittedName>
</protein>
<name>G8TS09_SULAD</name>
<dbReference type="Gene3D" id="1.10.10.10">
    <property type="entry name" value="Winged helix-like DNA-binding domain superfamily/Winged helix DNA-binding domain"/>
    <property type="match status" value="1"/>
</dbReference>
<dbReference type="PANTHER" id="PTHR46577:SF1">
    <property type="entry name" value="HTH-TYPE TRANSCRIPTIONAL REGULATORY PROTEIN GABR"/>
    <property type="match status" value="1"/>
</dbReference>
<feature type="domain" description="HTH gntR-type" evidence="6">
    <location>
        <begin position="16"/>
        <end position="84"/>
    </location>
</feature>
<dbReference type="InterPro" id="IPR015424">
    <property type="entry name" value="PyrdxlP-dep_Trfase"/>
</dbReference>
<evidence type="ECO:0000256" key="3">
    <source>
        <dbReference type="ARBA" id="ARBA00023015"/>
    </source>
</evidence>
<dbReference type="CDD" id="cd07377">
    <property type="entry name" value="WHTH_GntR"/>
    <property type="match status" value="1"/>
</dbReference>
<sequence>MDPLMLSLDLELGADAPRHRQVYWALRRAIETGTLEPGAKIPPSRVLAQYLGLSRTTVTTALAQLAAEGYITARVGSGTFVQSLEASSPPGEPLPPRKPPVLGHRTSLLNPVAETESRWVRRPFRPDVPALELFPIEVWARLSQRRWRQLSPSQLDYPDLLGFLPLRQIIAHYLRHARGLKANAEDVAVTGGTRQTLNELCYLLANPGDVVWVEDPGYRGIREAARLAGLTVVPIPLDSEGLNLDWALSQAPPPHMIYVTPSHQYPLGMTMSWRRRRALLEYARQVPCWIIEDDYDSEYRYEGLPPTALAGMDPTGGVIYLGSWSKVLAPVLRLGYMVAPPIVIRRFREWRATWDHGLPGVDQIILTDFLEKGHFERHIRQTRSVYGARREAFYEAVTRYWGEALRLGRPVGGLSTVGYLPEGMDDRRIAAQLAAHQIQAPPLSRYFYREAGQPGLILGYAAYSPEQIIQAVRQVASFWSEWLRG</sequence>
<dbReference type="GO" id="GO:0003677">
    <property type="term" value="F:DNA binding"/>
    <property type="evidence" value="ECO:0007669"/>
    <property type="project" value="UniProtKB-KW"/>
</dbReference>
<keyword evidence="2" id="KW-0663">Pyridoxal phosphate</keyword>
<dbReference type="AlphaFoldDB" id="G8TS09"/>
<dbReference type="SUPFAM" id="SSF46785">
    <property type="entry name" value="Winged helix' DNA-binding domain"/>
    <property type="match status" value="1"/>
</dbReference>
<reference evidence="7 8" key="2">
    <citation type="journal article" date="2012" name="Stand. Genomic Sci.">
        <title>Complete genome sequence of the moderately thermophilic mineral-sulfide-oxidizing firmicute Sulfobacillus acidophilus type strain (NAL(T)).</title>
        <authorList>
            <person name="Anderson I."/>
            <person name="Chertkov O."/>
            <person name="Chen A."/>
            <person name="Saunders E."/>
            <person name="Lapidus A."/>
            <person name="Nolan M."/>
            <person name="Lucas S."/>
            <person name="Hammon N."/>
            <person name="Deshpande S."/>
            <person name="Cheng J.F."/>
            <person name="Han C."/>
            <person name="Tapia R."/>
            <person name="Goodwin L.A."/>
            <person name="Pitluck S."/>
            <person name="Liolios K."/>
            <person name="Pagani I."/>
            <person name="Ivanova N."/>
            <person name="Mikhailova N."/>
            <person name="Pati A."/>
            <person name="Palaniappan K."/>
            <person name="Land M."/>
            <person name="Pan C."/>
            <person name="Rohde M."/>
            <person name="Pukall R."/>
            <person name="Goker M."/>
            <person name="Detter J.C."/>
            <person name="Woyke T."/>
            <person name="Bristow J."/>
            <person name="Eisen J.A."/>
            <person name="Markowitz V."/>
            <person name="Hugenholtz P."/>
            <person name="Kyrpides N.C."/>
            <person name="Klenk H.P."/>
            <person name="Mavromatis K."/>
        </authorList>
    </citation>
    <scope>NUCLEOTIDE SEQUENCE [LARGE SCALE GENOMIC DNA]</scope>
    <source>
        <strain evidence="8">ATCC 700253 / DSM 10332 / NAL</strain>
    </source>
</reference>
<dbReference type="HOGENOM" id="CLU_017584_0_1_9"/>
<accession>G8TS09</accession>
<dbReference type="Gene3D" id="3.40.640.10">
    <property type="entry name" value="Type I PLP-dependent aspartate aminotransferase-like (Major domain)"/>
    <property type="match status" value="1"/>
</dbReference>
<evidence type="ECO:0000256" key="2">
    <source>
        <dbReference type="ARBA" id="ARBA00022898"/>
    </source>
</evidence>
<evidence type="ECO:0000313" key="8">
    <source>
        <dbReference type="Proteomes" id="UP000005439"/>
    </source>
</evidence>
<dbReference type="Pfam" id="PF00392">
    <property type="entry name" value="GntR"/>
    <property type="match status" value="1"/>
</dbReference>
<dbReference type="PANTHER" id="PTHR46577">
    <property type="entry name" value="HTH-TYPE TRANSCRIPTIONAL REGULATORY PROTEIN GABR"/>
    <property type="match status" value="1"/>
</dbReference>
<dbReference type="GO" id="GO:0030170">
    <property type="term" value="F:pyridoxal phosphate binding"/>
    <property type="evidence" value="ECO:0007669"/>
    <property type="project" value="InterPro"/>
</dbReference>
<keyword evidence="8" id="KW-1185">Reference proteome</keyword>
<evidence type="ECO:0000256" key="5">
    <source>
        <dbReference type="ARBA" id="ARBA00023163"/>
    </source>
</evidence>
<reference evidence="8" key="1">
    <citation type="submission" date="2011-12" db="EMBL/GenBank/DDBJ databases">
        <title>The complete genome of chromosome of Sulfobacillus acidophilus DSM 10332.</title>
        <authorList>
            <person name="Lucas S."/>
            <person name="Han J."/>
            <person name="Lapidus A."/>
            <person name="Bruce D."/>
            <person name="Goodwin L."/>
            <person name="Pitluck S."/>
            <person name="Peters L."/>
            <person name="Kyrpides N."/>
            <person name="Mavromatis K."/>
            <person name="Ivanova N."/>
            <person name="Mikhailova N."/>
            <person name="Chertkov O."/>
            <person name="Saunders E."/>
            <person name="Detter J.C."/>
            <person name="Tapia R."/>
            <person name="Han C."/>
            <person name="Land M."/>
            <person name="Hauser L."/>
            <person name="Markowitz V."/>
            <person name="Cheng J.-F."/>
            <person name="Hugenholtz P."/>
            <person name="Woyke T."/>
            <person name="Wu D."/>
            <person name="Pukall R."/>
            <person name="Gehrich-Schroeter G."/>
            <person name="Schneider S."/>
            <person name="Klenk H.-P."/>
            <person name="Eisen J.A."/>
        </authorList>
    </citation>
    <scope>NUCLEOTIDE SEQUENCE [LARGE SCALE GENOMIC DNA]</scope>
    <source>
        <strain evidence="8">ATCC 700253 / DSM 10332 / NAL</strain>
    </source>
</reference>
<dbReference type="Pfam" id="PF00155">
    <property type="entry name" value="Aminotran_1_2"/>
    <property type="match status" value="1"/>
</dbReference>
<dbReference type="InterPro" id="IPR036388">
    <property type="entry name" value="WH-like_DNA-bd_sf"/>
</dbReference>
<keyword evidence="3" id="KW-0805">Transcription regulation</keyword>
<dbReference type="InterPro" id="IPR004839">
    <property type="entry name" value="Aminotransferase_I/II_large"/>
</dbReference>
<dbReference type="PROSITE" id="PS50949">
    <property type="entry name" value="HTH_GNTR"/>
    <property type="match status" value="1"/>
</dbReference>
<organism evidence="7 8">
    <name type="scientific">Sulfobacillus acidophilus (strain ATCC 700253 / DSM 10332 / NAL)</name>
    <dbReference type="NCBI Taxonomy" id="679936"/>
    <lineage>
        <taxon>Bacteria</taxon>
        <taxon>Bacillati</taxon>
        <taxon>Bacillota</taxon>
        <taxon>Clostridia</taxon>
        <taxon>Eubacteriales</taxon>
        <taxon>Clostridiales Family XVII. Incertae Sedis</taxon>
        <taxon>Sulfobacillus</taxon>
    </lineage>
</organism>
<dbReference type="GO" id="GO:0003700">
    <property type="term" value="F:DNA-binding transcription factor activity"/>
    <property type="evidence" value="ECO:0007669"/>
    <property type="project" value="InterPro"/>
</dbReference>
<dbReference type="InterPro" id="IPR051446">
    <property type="entry name" value="HTH_trans_reg/aminotransferase"/>
</dbReference>
<dbReference type="STRING" id="679936.Sulac_0832"/>
<dbReference type="PATRIC" id="fig|679936.5.peg.883"/>
<evidence type="ECO:0000259" key="6">
    <source>
        <dbReference type="PROSITE" id="PS50949"/>
    </source>
</evidence>
<dbReference type="EMBL" id="CP003179">
    <property type="protein sequence ID" value="AEW04335.1"/>
    <property type="molecule type" value="Genomic_DNA"/>
</dbReference>
<dbReference type="KEGG" id="sap:Sulac_0832"/>
<dbReference type="InterPro" id="IPR015421">
    <property type="entry name" value="PyrdxlP-dep_Trfase_major"/>
</dbReference>
<proteinExistence type="inferred from homology"/>
<dbReference type="InterPro" id="IPR000524">
    <property type="entry name" value="Tscrpt_reg_HTH_GntR"/>
</dbReference>